<comment type="similarity">
    <text evidence="2">Belongs to the TCTP family.</text>
</comment>
<dbReference type="InterPro" id="IPR011057">
    <property type="entry name" value="Mss4-like_sf"/>
</dbReference>
<dbReference type="InterPro" id="IPR034737">
    <property type="entry name" value="TCTP"/>
</dbReference>
<dbReference type="GO" id="GO:0005509">
    <property type="term" value="F:calcium ion binding"/>
    <property type="evidence" value="ECO:0007669"/>
    <property type="project" value="TreeGrafter"/>
</dbReference>
<evidence type="ECO:0000256" key="1">
    <source>
        <dbReference type="ARBA" id="ARBA00014759"/>
    </source>
</evidence>
<proteinExistence type="inferred from homology"/>
<dbReference type="PROSITE" id="PS01002">
    <property type="entry name" value="TCTP_1"/>
    <property type="match status" value="1"/>
</dbReference>
<dbReference type="SUPFAM" id="SSF51316">
    <property type="entry name" value="Mss4-like"/>
    <property type="match status" value="1"/>
</dbReference>
<dbReference type="GO" id="GO:0005737">
    <property type="term" value="C:cytoplasm"/>
    <property type="evidence" value="ECO:0007669"/>
    <property type="project" value="TreeGrafter"/>
</dbReference>
<name>A0A9W8AZZ7_9FUNG</name>
<dbReference type="EMBL" id="JANBQB010000321">
    <property type="protein sequence ID" value="KAJ1977776.1"/>
    <property type="molecule type" value="Genomic_DNA"/>
</dbReference>
<sequence>MLLYKDILTDDELVSDAYPIKEVDDFLFEVDCQNIVVKKGADVDIGANPSAEGGEEEMDDDSEQVINVVYSFRLQQTQFAKKDYMTYIKGYMKAVKAKLQETHPERVADFEKKSVTFVKSVLGNFKDYDFYIGESMDPNGMVLLLNYREDGITPYFTLFKDGVKFQKL</sequence>
<dbReference type="Proteomes" id="UP001151582">
    <property type="component" value="Unassembled WGS sequence"/>
</dbReference>
<dbReference type="InterPro" id="IPR011323">
    <property type="entry name" value="Mss4/transl-control_tumour"/>
</dbReference>
<protein>
    <recommendedName>
        <fullName evidence="1">Translationally-controlled tumor protein homolog</fullName>
    </recommendedName>
</protein>
<dbReference type="Gene3D" id="2.170.150.10">
    <property type="entry name" value="Metal Binding Protein, Guanine Nucleotide Exchange Factor, Chain A"/>
    <property type="match status" value="1"/>
</dbReference>
<dbReference type="PANTHER" id="PTHR11991">
    <property type="entry name" value="TRANSLATIONALLY CONTROLLED TUMOR PROTEIN-RELATED"/>
    <property type="match status" value="1"/>
</dbReference>
<evidence type="ECO:0000256" key="2">
    <source>
        <dbReference type="PROSITE-ProRule" id="PRU01133"/>
    </source>
</evidence>
<evidence type="ECO:0000259" key="3">
    <source>
        <dbReference type="PROSITE" id="PS51797"/>
    </source>
</evidence>
<dbReference type="Pfam" id="PF00838">
    <property type="entry name" value="TCTP"/>
    <property type="match status" value="1"/>
</dbReference>
<organism evidence="4 5">
    <name type="scientific">Dimargaris verticillata</name>
    <dbReference type="NCBI Taxonomy" id="2761393"/>
    <lineage>
        <taxon>Eukaryota</taxon>
        <taxon>Fungi</taxon>
        <taxon>Fungi incertae sedis</taxon>
        <taxon>Zoopagomycota</taxon>
        <taxon>Kickxellomycotina</taxon>
        <taxon>Dimargaritomycetes</taxon>
        <taxon>Dimargaritales</taxon>
        <taxon>Dimargaritaceae</taxon>
        <taxon>Dimargaris</taxon>
    </lineage>
</organism>
<dbReference type="FunFam" id="2.170.150.10:FF:000002">
    <property type="entry name" value="Translationally-controlled tumor protein homolog"/>
    <property type="match status" value="1"/>
</dbReference>
<dbReference type="InterPro" id="IPR018103">
    <property type="entry name" value="Translation_control_tumour_CS"/>
</dbReference>
<evidence type="ECO:0000313" key="4">
    <source>
        <dbReference type="EMBL" id="KAJ1977776.1"/>
    </source>
</evidence>
<accession>A0A9W8AZZ7</accession>
<feature type="domain" description="TCTP" evidence="3">
    <location>
        <begin position="1"/>
        <end position="168"/>
    </location>
</feature>
<gene>
    <name evidence="4" type="primary">P23FY</name>
    <name evidence="4" type="ORF">H4R34_003450</name>
</gene>
<dbReference type="AlphaFoldDB" id="A0A9W8AZZ7"/>
<dbReference type="InterPro" id="IPR018105">
    <property type="entry name" value="Translational_control_tumour_p"/>
</dbReference>
<keyword evidence="5" id="KW-1185">Reference proteome</keyword>
<dbReference type="PANTHER" id="PTHR11991:SF0">
    <property type="entry name" value="TRANSLATIONALLY-CONTROLLED TUMOR PROTEIN"/>
    <property type="match status" value="1"/>
</dbReference>
<comment type="caution">
    <text evidence="4">The sequence shown here is derived from an EMBL/GenBank/DDBJ whole genome shotgun (WGS) entry which is preliminary data.</text>
</comment>
<dbReference type="PRINTS" id="PR01653">
    <property type="entry name" value="TCTPROTEIN"/>
</dbReference>
<evidence type="ECO:0000313" key="5">
    <source>
        <dbReference type="Proteomes" id="UP001151582"/>
    </source>
</evidence>
<dbReference type="PROSITE" id="PS51797">
    <property type="entry name" value="TCTP_3"/>
    <property type="match status" value="1"/>
</dbReference>
<dbReference type="OrthoDB" id="10248936at2759"/>
<reference evidence="4" key="1">
    <citation type="submission" date="2022-07" db="EMBL/GenBank/DDBJ databases">
        <title>Phylogenomic reconstructions and comparative analyses of Kickxellomycotina fungi.</title>
        <authorList>
            <person name="Reynolds N.K."/>
            <person name="Stajich J.E."/>
            <person name="Barry K."/>
            <person name="Grigoriev I.V."/>
            <person name="Crous P."/>
            <person name="Smith M.E."/>
        </authorList>
    </citation>
    <scope>NUCLEOTIDE SEQUENCE</scope>
    <source>
        <strain evidence="4">RSA 567</strain>
    </source>
</reference>